<dbReference type="Proteomes" id="UP000292686">
    <property type="component" value="Unassembled WGS sequence"/>
</dbReference>
<dbReference type="InterPro" id="IPR025241">
    <property type="entry name" value="DUF4190"/>
</dbReference>
<keyword evidence="5" id="KW-1185">Reference proteome</keyword>
<evidence type="ECO:0000313" key="6">
    <source>
        <dbReference type="Proteomes" id="UP000581087"/>
    </source>
</evidence>
<evidence type="ECO:0000256" key="1">
    <source>
        <dbReference type="SAM" id="Phobius"/>
    </source>
</evidence>
<dbReference type="AlphaFoldDB" id="A0A4Q2M2G2"/>
<name>A0A4Q2M2G2_9MICO</name>
<evidence type="ECO:0000313" key="3">
    <source>
        <dbReference type="EMBL" id="NYD68570.1"/>
    </source>
</evidence>
<dbReference type="RefSeq" id="WP_129175499.1">
    <property type="nucleotide sequence ID" value="NZ_JACCBI010000001.1"/>
</dbReference>
<accession>A0A4Q2M2G2</accession>
<evidence type="ECO:0000313" key="4">
    <source>
        <dbReference type="EMBL" id="RXZ85948.1"/>
    </source>
</evidence>
<keyword evidence="1" id="KW-1133">Transmembrane helix</keyword>
<comment type="caution">
    <text evidence="4">The sequence shown here is derived from an EMBL/GenBank/DDBJ whole genome shotgun (WGS) entry which is preliminary data.</text>
</comment>
<keyword evidence="1" id="KW-0812">Transmembrane</keyword>
<feature type="transmembrane region" description="Helical" evidence="1">
    <location>
        <begin position="65"/>
        <end position="96"/>
    </location>
</feature>
<keyword evidence="1" id="KW-0472">Membrane</keyword>
<feature type="transmembrane region" description="Helical" evidence="1">
    <location>
        <begin position="31"/>
        <end position="53"/>
    </location>
</feature>
<dbReference type="EMBL" id="SDPM01000006">
    <property type="protein sequence ID" value="RXZ85948.1"/>
    <property type="molecule type" value="Genomic_DNA"/>
</dbReference>
<evidence type="ECO:0000313" key="5">
    <source>
        <dbReference type="Proteomes" id="UP000292686"/>
    </source>
</evidence>
<reference evidence="3 6" key="2">
    <citation type="submission" date="2020-07" db="EMBL/GenBank/DDBJ databases">
        <title>Sequencing the genomes of 1000 actinobacteria strains.</title>
        <authorList>
            <person name="Klenk H.-P."/>
        </authorList>
    </citation>
    <scope>NUCLEOTIDE SEQUENCE [LARGE SCALE GENOMIC DNA]</scope>
    <source>
        <strain evidence="3 6">DSM 23870</strain>
    </source>
</reference>
<dbReference type="Pfam" id="PF13828">
    <property type="entry name" value="DUF4190"/>
    <property type="match status" value="1"/>
</dbReference>
<protein>
    <submittedName>
        <fullName evidence="4">DUF4190 domain-containing protein</fullName>
    </submittedName>
</protein>
<dbReference type="EMBL" id="JACCBI010000001">
    <property type="protein sequence ID" value="NYD68570.1"/>
    <property type="molecule type" value="Genomic_DNA"/>
</dbReference>
<evidence type="ECO:0000259" key="2">
    <source>
        <dbReference type="Pfam" id="PF13828"/>
    </source>
</evidence>
<organism evidence="4 5">
    <name type="scientific">Agromyces atrinae</name>
    <dbReference type="NCBI Taxonomy" id="592376"/>
    <lineage>
        <taxon>Bacteria</taxon>
        <taxon>Bacillati</taxon>
        <taxon>Actinomycetota</taxon>
        <taxon>Actinomycetes</taxon>
        <taxon>Micrococcales</taxon>
        <taxon>Microbacteriaceae</taxon>
        <taxon>Agromyces</taxon>
    </lineage>
</organism>
<proteinExistence type="predicted"/>
<gene>
    <name evidence="3" type="ORF">BJ972_003089</name>
    <name evidence="4" type="ORF">ESP50_12110</name>
</gene>
<dbReference type="OrthoDB" id="4374883at2"/>
<feature type="domain" description="DUF4190" evidence="2">
    <location>
        <begin position="29"/>
        <end position="84"/>
    </location>
</feature>
<sequence>MSADVTPYTVHPTPQPPVYDAPVRRTNGLSIAAFVLGLLGFAVLPVIFGHIALRQIRRNGDAGSAFAIVGLVLGYLAIAVYLVAGIALTSGIIWAVNA</sequence>
<dbReference type="Proteomes" id="UP000581087">
    <property type="component" value="Unassembled WGS sequence"/>
</dbReference>
<reference evidence="4 5" key="1">
    <citation type="submission" date="2019-01" db="EMBL/GenBank/DDBJ databases">
        <title>Agromyces.</title>
        <authorList>
            <person name="Li J."/>
        </authorList>
    </citation>
    <scope>NUCLEOTIDE SEQUENCE [LARGE SCALE GENOMIC DNA]</scope>
    <source>
        <strain evidence="4 5">DSM 23870</strain>
    </source>
</reference>